<evidence type="ECO:0000313" key="2">
    <source>
        <dbReference type="EMBL" id="MEI1248849.1"/>
    </source>
</evidence>
<proteinExistence type="predicted"/>
<dbReference type="Gene3D" id="2.20.140.10">
    <property type="entry name" value="WGR domain"/>
    <property type="match status" value="1"/>
</dbReference>
<feature type="domain" description="WGR" evidence="1">
    <location>
        <begin position="6"/>
        <end position="102"/>
    </location>
</feature>
<dbReference type="SMART" id="SM00773">
    <property type="entry name" value="WGR"/>
    <property type="match status" value="1"/>
</dbReference>
<reference evidence="2 3" key="1">
    <citation type="submission" date="2024-01" db="EMBL/GenBank/DDBJ databases">
        <title>Draft genome sequences of three bacterial strains isolated from Acacia saligna represent a potential new species within the genus Rhizobium.</title>
        <authorList>
            <person name="Tambong J.T."/>
            <person name="Mnasri B."/>
        </authorList>
    </citation>
    <scope>NUCLEOTIDE SEQUENCE [LARGE SCALE GENOMIC DNA]</scope>
    <source>
        <strain evidence="2 3">1AS12I</strain>
    </source>
</reference>
<dbReference type="InterPro" id="IPR049809">
    <property type="entry name" value="YehF/YfeS-like_WGR"/>
</dbReference>
<accession>A0ABU8CJ73</accession>
<dbReference type="RefSeq" id="WP_264396653.1">
    <property type="nucleotide sequence ID" value="NZ_JBAMYB010000006.1"/>
</dbReference>
<evidence type="ECO:0000313" key="3">
    <source>
        <dbReference type="Proteomes" id="UP001531129"/>
    </source>
</evidence>
<dbReference type="EMBL" id="JBAMYC010000006">
    <property type="protein sequence ID" value="MEI1248849.1"/>
    <property type="molecule type" value="Genomic_DNA"/>
</dbReference>
<organism evidence="2 3">
    <name type="scientific">Rhizobium aouanii</name>
    <dbReference type="NCBI Taxonomy" id="3118145"/>
    <lineage>
        <taxon>Bacteria</taxon>
        <taxon>Pseudomonadati</taxon>
        <taxon>Pseudomonadota</taxon>
        <taxon>Alphaproteobacteria</taxon>
        <taxon>Hyphomicrobiales</taxon>
        <taxon>Rhizobiaceae</taxon>
        <taxon>Rhizobium/Agrobacterium group</taxon>
        <taxon>Rhizobium</taxon>
    </lineage>
</organism>
<dbReference type="SUPFAM" id="SSF142921">
    <property type="entry name" value="WGR domain-like"/>
    <property type="match status" value="1"/>
</dbReference>
<evidence type="ECO:0000259" key="1">
    <source>
        <dbReference type="PROSITE" id="PS51977"/>
    </source>
</evidence>
<dbReference type="Proteomes" id="UP001531129">
    <property type="component" value="Unassembled WGS sequence"/>
</dbReference>
<dbReference type="InterPro" id="IPR036930">
    <property type="entry name" value="WGR_dom_sf"/>
</dbReference>
<dbReference type="PROSITE" id="PS51977">
    <property type="entry name" value="WGR"/>
    <property type="match status" value="1"/>
</dbReference>
<comment type="caution">
    <text evidence="2">The sequence shown here is derived from an EMBL/GenBank/DDBJ whole genome shotgun (WGS) entry which is preliminary data.</text>
</comment>
<sequence>MSLDVAACCHDDDDMVKQPYRLYVERMDPAKNMARYYAMEIGRTMFGEACLTRRWGRIGKRGQEKQHVFEREEEAVRLFLDLLKQKRARGYRPKATFRHSLR</sequence>
<name>A0ABU8CJ73_9HYPH</name>
<gene>
    <name evidence="2" type="ORF">V8Q02_12625</name>
</gene>
<dbReference type="CDD" id="cd07996">
    <property type="entry name" value="WGR_MMR_like"/>
    <property type="match status" value="1"/>
</dbReference>
<protein>
    <submittedName>
        <fullName evidence="2">WGR domain-containing protein</fullName>
    </submittedName>
</protein>
<keyword evidence="3" id="KW-1185">Reference proteome</keyword>
<dbReference type="InterPro" id="IPR008893">
    <property type="entry name" value="WGR_domain"/>
</dbReference>
<dbReference type="Pfam" id="PF05406">
    <property type="entry name" value="WGR"/>
    <property type="match status" value="1"/>
</dbReference>